<evidence type="ECO:0000256" key="1">
    <source>
        <dbReference type="ARBA" id="ARBA00006007"/>
    </source>
</evidence>
<sequence length="269" mass="28265">MVSQLFDTNTPLVGMVHLPSLPGAPGYDGSREEIRAHALADARTLVANGFDSVLIENFGDAPFYPEDVPKHVVAEMTAITREIALAVDAPLGVNVLRNDAEAALAIAAGAGGSFIRVNVHTGAQVTDQGLLSGDAHKTLRLREQLDADVAILADIDVKHASPLGTRELAAVARETIDRGLADGLVVSGPETGKPADTEDLRTVLAARDEADRDVPVFLGSGVTLSNAATLLDRADGAIVGTALKHKEETEQRVDAERVTDMVDAVRSVE</sequence>
<organism evidence="2 3">
    <name type="scientific">Halovenus rubra</name>
    <dbReference type="NCBI Taxonomy" id="869890"/>
    <lineage>
        <taxon>Archaea</taxon>
        <taxon>Methanobacteriati</taxon>
        <taxon>Methanobacteriota</taxon>
        <taxon>Stenosarchaea group</taxon>
        <taxon>Halobacteria</taxon>
        <taxon>Halobacteriales</taxon>
        <taxon>Haloarculaceae</taxon>
        <taxon>Halovenus</taxon>
    </lineage>
</organism>
<protein>
    <submittedName>
        <fullName evidence="2">BtpA/SgcQ family protein</fullName>
    </submittedName>
</protein>
<dbReference type="PANTHER" id="PTHR21381">
    <property type="entry name" value="ZGC:162297"/>
    <property type="match status" value="1"/>
</dbReference>
<reference evidence="2 3" key="1">
    <citation type="journal article" date="2014" name="Int. J. Syst. Evol. Microbiol.">
        <title>Complete genome sequence of Corynebacterium casei LMG S-19264T (=DSM 44701T), isolated from a smear-ripened cheese.</title>
        <authorList>
            <consortium name="US DOE Joint Genome Institute (JGI-PGF)"/>
            <person name="Walter F."/>
            <person name="Albersmeier A."/>
            <person name="Kalinowski J."/>
            <person name="Ruckert C."/>
        </authorList>
    </citation>
    <scope>NUCLEOTIDE SEQUENCE [LARGE SCALE GENOMIC DNA]</scope>
    <source>
        <strain evidence="2 3">CGMCC 4.7215</strain>
    </source>
</reference>
<dbReference type="SUPFAM" id="SSF51366">
    <property type="entry name" value="Ribulose-phoshate binding barrel"/>
    <property type="match status" value="1"/>
</dbReference>
<dbReference type="InterPro" id="IPR013785">
    <property type="entry name" value="Aldolase_TIM"/>
</dbReference>
<gene>
    <name evidence="2" type="ORF">ACFQJ7_15400</name>
</gene>
<name>A0ABD5XCM7_9EURY</name>
<accession>A0ABD5XCM7</accession>
<dbReference type="Gene3D" id="3.20.20.70">
    <property type="entry name" value="Aldolase class I"/>
    <property type="match status" value="1"/>
</dbReference>
<dbReference type="PIRSF" id="PIRSF005956">
    <property type="entry name" value="BtpA"/>
    <property type="match status" value="1"/>
</dbReference>
<dbReference type="AlphaFoldDB" id="A0ABD5XCM7"/>
<proteinExistence type="inferred from homology"/>
<dbReference type="Proteomes" id="UP001596414">
    <property type="component" value="Unassembled WGS sequence"/>
</dbReference>
<evidence type="ECO:0000313" key="2">
    <source>
        <dbReference type="EMBL" id="MFC7127386.1"/>
    </source>
</evidence>
<dbReference type="InterPro" id="IPR005137">
    <property type="entry name" value="BtpA"/>
</dbReference>
<dbReference type="PANTHER" id="PTHR21381:SF3">
    <property type="entry name" value="SGC REGION PROTEIN SGCQ-RELATED"/>
    <property type="match status" value="1"/>
</dbReference>
<dbReference type="Pfam" id="PF03437">
    <property type="entry name" value="BtpA"/>
    <property type="match status" value="1"/>
</dbReference>
<evidence type="ECO:0000313" key="3">
    <source>
        <dbReference type="Proteomes" id="UP001596414"/>
    </source>
</evidence>
<dbReference type="InterPro" id="IPR011060">
    <property type="entry name" value="RibuloseP-bd_barrel"/>
</dbReference>
<dbReference type="EMBL" id="JBHSZQ010000050">
    <property type="protein sequence ID" value="MFC7127386.1"/>
    <property type="molecule type" value="Genomic_DNA"/>
</dbReference>
<comment type="similarity">
    <text evidence="1">Belongs to the BtpA family.</text>
</comment>
<comment type="caution">
    <text evidence="2">The sequence shown here is derived from an EMBL/GenBank/DDBJ whole genome shotgun (WGS) entry which is preliminary data.</text>
</comment>
<dbReference type="NCBIfam" id="TIGR00259">
    <property type="entry name" value="thylakoid_BtpA"/>
    <property type="match status" value="1"/>
</dbReference>
<dbReference type="RefSeq" id="WP_267637974.1">
    <property type="nucleotide sequence ID" value="NZ_JAODIY010000011.1"/>
</dbReference>